<gene>
    <name evidence="2" type="ORF">SAMN05444167_3236</name>
</gene>
<dbReference type="RefSeq" id="WP_083346058.1">
    <property type="nucleotide sequence ID" value="NZ_LT629690.1"/>
</dbReference>
<sequence>MNDSTQGVVVALVTDPQDKFACFDEAVSQAGLLQVLNLRCEQTSTSAAQLTIFIKPDLNFYFKPATCITDPALVEHLVDWLHNAGYTNVTIGTAQNSSGFWLENRDPLIVADLAGYRFETTQQNAYDFSDLSEDLCDAGFPATSILSGSSLNASWKNADFRISFAKAKTDDEFSFAGTAQNLIGVLPLQDTELQYYHRLRPEDVCSELLQHTPVHFAIVDAYLANHGSAGSRCAMPLAVSTIIASSSATLADWTLANKFGVDPYTSPIVAKLLREQGLPSQYSVIGDLTPFPAVKNVHPMVADAVAKRNGSLEVQRTAIAWLQSVDRLLFPFKDAMTDRINSTLAAQFGSLDADPLSFAAFLSLNYTLGSANQLNDASKVMFAKDKLKWMERPLNISLQDLTAADYEASQDYMEPLEQLVLQFPPDANGMRLHTLDHSILFHVSREIPIPFDDFVAKVDITRSIRMMNDYIGGSCVPVFRDKAGRVTHQAERNIYLPQPNYTAPSGGQPIDVSKLEFARYTENEQKIWWRTIKSENNSARFDDGIVIFKRTPANEVEITIVGRQEFSLPVFWQMMQLDLNPALKNYLVADAYKNFFTKTIANFTAQFEQREYRVGQPWTAADTQPKPASAKLSNSLSELTDSARVAVDRLTSKLSLRTTPPPPIYVDADGFSHFAPSSNTPDAAASPVSSLIDKAQLQSVTDGAVDFLRDLARAIQRDVAPNRTQNPES</sequence>
<proteinExistence type="predicted"/>
<reference evidence="2 3" key="1">
    <citation type="submission" date="2016-10" db="EMBL/GenBank/DDBJ databases">
        <authorList>
            <person name="de Groot N.N."/>
        </authorList>
    </citation>
    <scope>NUCLEOTIDE SEQUENCE [LARGE SCALE GENOMIC DNA]</scope>
    <source>
        <strain evidence="2 3">GAS232</strain>
    </source>
</reference>
<dbReference type="OrthoDB" id="9807879at2"/>
<dbReference type="Proteomes" id="UP000182427">
    <property type="component" value="Chromosome I"/>
</dbReference>
<accession>A0A1G7NQT8</accession>
<organism evidence="2 3">
    <name type="scientific">Terriglobus roseus</name>
    <dbReference type="NCBI Taxonomy" id="392734"/>
    <lineage>
        <taxon>Bacteria</taxon>
        <taxon>Pseudomonadati</taxon>
        <taxon>Acidobacteriota</taxon>
        <taxon>Terriglobia</taxon>
        <taxon>Terriglobales</taxon>
        <taxon>Acidobacteriaceae</taxon>
        <taxon>Terriglobus</taxon>
    </lineage>
</organism>
<dbReference type="EMBL" id="LT629690">
    <property type="protein sequence ID" value="SDF76445.1"/>
    <property type="molecule type" value="Genomic_DNA"/>
</dbReference>
<keyword evidence="3" id="KW-1185">Reference proteome</keyword>
<dbReference type="Pfam" id="PF04015">
    <property type="entry name" value="DUF362"/>
    <property type="match status" value="1"/>
</dbReference>
<evidence type="ECO:0000259" key="1">
    <source>
        <dbReference type="Pfam" id="PF04015"/>
    </source>
</evidence>
<evidence type="ECO:0000313" key="2">
    <source>
        <dbReference type="EMBL" id="SDF76445.1"/>
    </source>
</evidence>
<dbReference type="InterPro" id="IPR007160">
    <property type="entry name" value="DUF362"/>
</dbReference>
<name>A0A1G7NQT8_9BACT</name>
<dbReference type="AlphaFoldDB" id="A0A1G7NQT8"/>
<protein>
    <submittedName>
        <fullName evidence="2">Uncharacterized conserved protein, DUF362 family</fullName>
    </submittedName>
</protein>
<evidence type="ECO:0000313" key="3">
    <source>
        <dbReference type="Proteomes" id="UP000182427"/>
    </source>
</evidence>
<feature type="domain" description="DUF362" evidence="1">
    <location>
        <begin position="52"/>
        <end position="255"/>
    </location>
</feature>